<organism evidence="2 3">
    <name type="scientific">Brassica napus</name>
    <name type="common">Rape</name>
    <dbReference type="NCBI Taxonomy" id="3708"/>
    <lineage>
        <taxon>Eukaryota</taxon>
        <taxon>Viridiplantae</taxon>
        <taxon>Streptophyta</taxon>
        <taxon>Embryophyta</taxon>
        <taxon>Tracheophyta</taxon>
        <taxon>Spermatophyta</taxon>
        <taxon>Magnoliopsida</taxon>
        <taxon>eudicotyledons</taxon>
        <taxon>Gunneridae</taxon>
        <taxon>Pentapetalae</taxon>
        <taxon>rosids</taxon>
        <taxon>malvids</taxon>
        <taxon>Brassicales</taxon>
        <taxon>Brassicaceae</taxon>
        <taxon>Brassiceae</taxon>
        <taxon>Brassica</taxon>
    </lineage>
</organism>
<protein>
    <submittedName>
        <fullName evidence="2">Uncharacterized protein</fullName>
    </submittedName>
</protein>
<name>A0ABQ8D7N3_BRANA</name>
<feature type="region of interest" description="Disordered" evidence="1">
    <location>
        <begin position="442"/>
        <end position="465"/>
    </location>
</feature>
<sequence length="1558" mass="174447">MMVGHLGETYEEWVHQPIVTKKGPRFFHSDFWEFLTLSVWCISMSGPFTSRNRPTDSLGNIYLDVDRIHSSPVPFPHKDKELLGKHGTLSYSRMPSQAPNGPSSTRLSSCCYSSFMLSCKHLIIIHTISTIIPSFTQKKKLRSSYYYLVSQFWNLVKLFTTPSVTPALFGGGMLGYVMYDVTHYYLHHAHPTRAVTKNLKKYHLSHHFRIHDKGFGVTSSLWDIWQGKYLGMKKRRDACKEAIEILQKAMGAANDEKTNLQKKLREMSDSMDTKENDSGEKGSLEKEVSDLKSEKFSLQQRLERNIQEKSEEIKILRDQASSREKEISELKNLLKKETSRADNSEEEREQVCKELNKAKALLVKYEDIKPDVPELKEEINLVKSLLVSERQKAESERKKAESERKKADQYLSELEVLRASANKTSSDLLTSTSNLETLKKQLESEKQKTLKERKRADMESAKAKEQMKLAEGLSKKFEITRVRNEELKKEAELQSARSKVKFAENSAKLEEKMRLLEMNKKTAMDWKSRVDDLTRQLQESQLVTEGLKKQVHELSLSRKSTRSVSPHEARDLEKAEMRLLKKELKFQKKREKHFNEVAEFEKYRREFQAEELGRLKREFGGFTNRMNLLGEYFSRDVEGTATLAKVEGRRKPPKNRSGENNSDARCHLGANPGSQDQACKFSAQLIAKAGRGVSESVSDPISQLDSPTGGSRELLTSGVVSSATSFSEGELLASQGREQFAFTTSAEIAKDIPNIQPTKSSMFHKVDTGKNGKLCFVAENCVQSGQKDRHEVVNEHSRKRKRLSEAMESRKHLSSDDKKKNLQIREKLGALQSMVAETGYKPLREKETLVSCQKKTVMQNSIEFNRLTKTRGNKAEITQVAGKTMCLSTAKGHDAATLFLEEDAATDYMKLLELDQPEDEIYYKIARESLMSPDLPQVNFLGDEIMNEDKNPTTALDLVASSEAYSLNTENASVTVKMPPESPTSDGHILKHFVVFSNTEDQNSIIKIFHAANSCAQRCPSVATAQWAVPAILFSLKMENNLLARERVCVFLSLLLHNFSMVSSMNIGNTLDYDSCACLDSFSKHISSVMADTEAGGILTEFLEELLSLLKDLLSEQRVLYSAKSSETTESGFSIHVTLNGENVALFSRVALTDHLVAGSAILAAICTAVDRFGLIREVSFELLHRHSHEKTPVPLTILHVFAYTAGEKMMSSCDHDISTAVLKSIVMFLENRHFGTVEGNSKLHPGKNKCPFSDKSSSLEAMGSMLMEIVQEFTHSNTVHQRLIEFRPAHKGFQCLLARDQSVSLYDILSLVDLITCYTAWDWTSANIVSPLLKTLGMPLPVNLSVAVVSLLGRLSSIGVDAGGYENEGISNLREKLSSFLQCETTLEAGFGVQIATVSSLLKTLRLDLAIVLQGETSKLPGCGDQSSSVPANMVAKWFSLLSDEQRAFATEFLQTCYNLITPPQAKIVISRFKIQSSTSLLRKGSISLTVNPLQEASSIVLLSLLQLLKSDFPSSKASGAALLGNPAMYITDLIQLVSMQSFLVSPSSGKLFCITC</sequence>
<dbReference type="EMBL" id="JAGKQM010000005">
    <property type="protein sequence ID" value="KAH0925381.1"/>
    <property type="molecule type" value="Genomic_DNA"/>
</dbReference>
<comment type="caution">
    <text evidence="2">The sequence shown here is derived from an EMBL/GenBank/DDBJ whole genome shotgun (WGS) entry which is preliminary data.</text>
</comment>
<proteinExistence type="predicted"/>
<feature type="region of interest" description="Disordered" evidence="1">
    <location>
        <begin position="643"/>
        <end position="671"/>
    </location>
</feature>
<feature type="region of interest" description="Disordered" evidence="1">
    <location>
        <begin position="266"/>
        <end position="292"/>
    </location>
</feature>
<feature type="compositionally biased region" description="Basic and acidic residues" evidence="1">
    <location>
        <begin position="803"/>
        <end position="819"/>
    </location>
</feature>
<dbReference type="Proteomes" id="UP000824890">
    <property type="component" value="Unassembled WGS sequence"/>
</dbReference>
<accession>A0ABQ8D7N3</accession>
<gene>
    <name evidence="2" type="ORF">HID58_017637</name>
</gene>
<keyword evidence="3" id="KW-1185">Reference proteome</keyword>
<evidence type="ECO:0000313" key="3">
    <source>
        <dbReference type="Proteomes" id="UP000824890"/>
    </source>
</evidence>
<evidence type="ECO:0000256" key="1">
    <source>
        <dbReference type="SAM" id="MobiDB-lite"/>
    </source>
</evidence>
<evidence type="ECO:0000313" key="2">
    <source>
        <dbReference type="EMBL" id="KAH0925381.1"/>
    </source>
</evidence>
<feature type="region of interest" description="Disordered" evidence="1">
    <location>
        <begin position="788"/>
        <end position="819"/>
    </location>
</feature>
<dbReference type="PANTHER" id="PTHR35480">
    <property type="entry name" value="MATERNAL EFFECT EMBRYO ARREST 22"/>
    <property type="match status" value="1"/>
</dbReference>
<dbReference type="PANTHER" id="PTHR35480:SF1">
    <property type="entry name" value="MATERNAL EFFECT EMBRYO ARREST 22"/>
    <property type="match status" value="1"/>
</dbReference>
<reference evidence="2 3" key="1">
    <citation type="submission" date="2021-05" db="EMBL/GenBank/DDBJ databases">
        <title>Genome Assembly of Synthetic Allotetraploid Brassica napus Reveals Homoeologous Exchanges between Subgenomes.</title>
        <authorList>
            <person name="Davis J.T."/>
        </authorList>
    </citation>
    <scope>NUCLEOTIDE SEQUENCE [LARGE SCALE GENOMIC DNA]</scope>
    <source>
        <strain evidence="3">cv. Da-Ae</strain>
        <tissue evidence="2">Seedling</tissue>
    </source>
</reference>